<name>A0A858U721_9MOLU</name>
<dbReference type="Gene3D" id="3.90.79.10">
    <property type="entry name" value="Nucleoside Triphosphate Pyrophosphohydrolase"/>
    <property type="match status" value="1"/>
</dbReference>
<dbReference type="GO" id="GO:0035539">
    <property type="term" value="F:8-oxo-7,8-dihydrodeoxyguanosine triphosphate pyrophosphatase activity"/>
    <property type="evidence" value="ECO:0007669"/>
    <property type="project" value="UniProtKB-EC"/>
</dbReference>
<dbReference type="Pfam" id="PF00293">
    <property type="entry name" value="NUDIX"/>
    <property type="match status" value="1"/>
</dbReference>
<feature type="domain" description="Nudix hydrolase" evidence="12">
    <location>
        <begin position="1"/>
        <end position="125"/>
    </location>
</feature>
<evidence type="ECO:0000256" key="8">
    <source>
        <dbReference type="ARBA" id="ARBA00022842"/>
    </source>
</evidence>
<evidence type="ECO:0000256" key="10">
    <source>
        <dbReference type="ARBA" id="ARBA00035861"/>
    </source>
</evidence>
<keyword evidence="14" id="KW-1185">Reference proteome</keyword>
<dbReference type="InterPro" id="IPR000086">
    <property type="entry name" value="NUDIX_hydrolase_dom"/>
</dbReference>
<comment type="cofactor">
    <cofactor evidence="1">
        <name>Mg(2+)</name>
        <dbReference type="ChEBI" id="CHEBI:18420"/>
    </cofactor>
</comment>
<dbReference type="InterPro" id="IPR015797">
    <property type="entry name" value="NUDIX_hydrolase-like_dom_sf"/>
</dbReference>
<protein>
    <recommendedName>
        <fullName evidence="11">8-oxo-dGTP diphosphatase</fullName>
        <ecNumber evidence="11">3.6.1.55</ecNumber>
    </recommendedName>
</protein>
<dbReference type="Proteomes" id="UP000501060">
    <property type="component" value="Chromosome"/>
</dbReference>
<dbReference type="PANTHER" id="PTHR47707">
    <property type="entry name" value="8-OXO-DGTP DIPHOSPHATASE"/>
    <property type="match status" value="1"/>
</dbReference>
<dbReference type="GO" id="GO:0006281">
    <property type="term" value="P:DNA repair"/>
    <property type="evidence" value="ECO:0007669"/>
    <property type="project" value="UniProtKB-KW"/>
</dbReference>
<dbReference type="GO" id="GO:0046872">
    <property type="term" value="F:metal ion binding"/>
    <property type="evidence" value="ECO:0007669"/>
    <property type="project" value="UniProtKB-KW"/>
</dbReference>
<keyword evidence="7" id="KW-0378">Hydrolase</keyword>
<dbReference type="PROSITE" id="PS51462">
    <property type="entry name" value="NUDIX"/>
    <property type="match status" value="1"/>
</dbReference>
<evidence type="ECO:0000256" key="4">
    <source>
        <dbReference type="ARBA" id="ARBA00022705"/>
    </source>
</evidence>
<dbReference type="GO" id="GO:0044715">
    <property type="term" value="F:8-oxo-dGDP phosphatase activity"/>
    <property type="evidence" value="ECO:0007669"/>
    <property type="project" value="TreeGrafter"/>
</dbReference>
<accession>A0A858U721</accession>
<dbReference type="PANTHER" id="PTHR47707:SF1">
    <property type="entry name" value="NUDIX HYDROLASE FAMILY PROTEIN"/>
    <property type="match status" value="1"/>
</dbReference>
<keyword evidence="5" id="KW-0479">Metal-binding</keyword>
<keyword evidence="3" id="KW-0515">Mutator protein</keyword>
<evidence type="ECO:0000256" key="1">
    <source>
        <dbReference type="ARBA" id="ARBA00001946"/>
    </source>
</evidence>
<proteinExistence type="inferred from homology"/>
<evidence type="ECO:0000259" key="12">
    <source>
        <dbReference type="PROSITE" id="PS51462"/>
    </source>
</evidence>
<comment type="catalytic activity">
    <reaction evidence="10">
        <text>8-oxo-dGTP + H2O = 8-oxo-dGMP + diphosphate + H(+)</text>
        <dbReference type="Rhea" id="RHEA:31575"/>
        <dbReference type="ChEBI" id="CHEBI:15377"/>
        <dbReference type="ChEBI" id="CHEBI:15378"/>
        <dbReference type="ChEBI" id="CHEBI:33019"/>
        <dbReference type="ChEBI" id="CHEBI:63224"/>
        <dbReference type="ChEBI" id="CHEBI:77896"/>
        <dbReference type="EC" id="3.6.1.55"/>
    </reaction>
</comment>
<evidence type="ECO:0000256" key="5">
    <source>
        <dbReference type="ARBA" id="ARBA00022723"/>
    </source>
</evidence>
<dbReference type="RefSeq" id="WP_169605084.1">
    <property type="nucleotide sequence ID" value="NZ_CP051481.1"/>
</dbReference>
<evidence type="ECO:0000256" key="6">
    <source>
        <dbReference type="ARBA" id="ARBA00022763"/>
    </source>
</evidence>
<evidence type="ECO:0000256" key="3">
    <source>
        <dbReference type="ARBA" id="ARBA00022457"/>
    </source>
</evidence>
<dbReference type="InterPro" id="IPR047127">
    <property type="entry name" value="MutT-like"/>
</dbReference>
<dbReference type="AlphaFoldDB" id="A0A858U721"/>
<evidence type="ECO:0000256" key="11">
    <source>
        <dbReference type="ARBA" id="ARBA00038905"/>
    </source>
</evidence>
<dbReference type="SUPFAM" id="SSF55811">
    <property type="entry name" value="Nudix"/>
    <property type="match status" value="1"/>
</dbReference>
<evidence type="ECO:0000256" key="2">
    <source>
        <dbReference type="ARBA" id="ARBA00005582"/>
    </source>
</evidence>
<keyword evidence="8" id="KW-0460">Magnesium</keyword>
<evidence type="ECO:0000313" key="13">
    <source>
        <dbReference type="EMBL" id="QJG67033.1"/>
    </source>
</evidence>
<evidence type="ECO:0000256" key="9">
    <source>
        <dbReference type="ARBA" id="ARBA00023204"/>
    </source>
</evidence>
<keyword evidence="6" id="KW-0227">DNA damage</keyword>
<sequence>MILKVSTAVIKNDKNEFLLLKRSPEVHNPNLWELPGGRLDKEEDWLQGLGRHIKLELNTDFTDAKLLKEIIHIHELGELHINIYSINVLNELKALKHTEHVFISKKGALKLHLTDGAREFFESLK</sequence>
<dbReference type="GO" id="GO:0044716">
    <property type="term" value="F:8-oxo-GDP phosphatase activity"/>
    <property type="evidence" value="ECO:0007669"/>
    <property type="project" value="TreeGrafter"/>
</dbReference>
<reference evidence="13 14" key="1">
    <citation type="submission" date="2020-04" db="EMBL/GenBank/DDBJ databases">
        <title>Novel Mycoplasma species detected in Phocoena phocoena (harbor porpoise) from the USA.</title>
        <authorList>
            <person name="Volokhov D.V."/>
        </authorList>
    </citation>
    <scope>NUCLEOTIDE SEQUENCE [LARGE SCALE GENOMIC DNA]</scope>
    <source>
        <strain evidence="13 14">Phocoena C-264-GEN</strain>
    </source>
</reference>
<dbReference type="GO" id="GO:0008413">
    <property type="term" value="F:8-oxo-7,8-dihydroguanosine triphosphate pyrophosphatase activity"/>
    <property type="evidence" value="ECO:0007669"/>
    <property type="project" value="TreeGrafter"/>
</dbReference>
<dbReference type="EMBL" id="CP051481">
    <property type="protein sequence ID" value="QJG67033.1"/>
    <property type="molecule type" value="Genomic_DNA"/>
</dbReference>
<organism evidence="13 14">
    <name type="scientific">Mycoplasma phocoenae</name>
    <dbReference type="NCBI Taxonomy" id="754517"/>
    <lineage>
        <taxon>Bacteria</taxon>
        <taxon>Bacillati</taxon>
        <taxon>Mycoplasmatota</taxon>
        <taxon>Mollicutes</taxon>
        <taxon>Mycoplasmataceae</taxon>
        <taxon>Mycoplasma</taxon>
    </lineage>
</organism>
<evidence type="ECO:0000256" key="7">
    <source>
        <dbReference type="ARBA" id="ARBA00022801"/>
    </source>
</evidence>
<evidence type="ECO:0000313" key="14">
    <source>
        <dbReference type="Proteomes" id="UP000501060"/>
    </source>
</evidence>
<keyword evidence="4" id="KW-0235">DNA replication</keyword>
<keyword evidence="9" id="KW-0234">DNA repair</keyword>
<comment type="similarity">
    <text evidence="2">Belongs to the Nudix hydrolase family.</text>
</comment>
<dbReference type="EC" id="3.6.1.55" evidence="11"/>
<dbReference type="GO" id="GO:0006260">
    <property type="term" value="P:DNA replication"/>
    <property type="evidence" value="ECO:0007669"/>
    <property type="project" value="UniProtKB-KW"/>
</dbReference>
<gene>
    <name evidence="13" type="ORF">HGG69_01725</name>
</gene>
<dbReference type="KEGG" id="mphe:HGG69_01725"/>